<dbReference type="PANTHER" id="PTHR43685:SF3">
    <property type="entry name" value="SLR2126 PROTEIN"/>
    <property type="match status" value="1"/>
</dbReference>
<dbReference type="Gene3D" id="3.90.550.10">
    <property type="entry name" value="Spore Coat Polysaccharide Biosynthesis Protein SpsA, Chain A"/>
    <property type="match status" value="1"/>
</dbReference>
<dbReference type="RefSeq" id="WP_069708917.1">
    <property type="nucleotide sequence ID" value="NZ_CP017075.1"/>
</dbReference>
<dbReference type="Proteomes" id="UP000094626">
    <property type="component" value="Chromosome"/>
</dbReference>
<evidence type="ECO:0000259" key="1">
    <source>
        <dbReference type="Pfam" id="PF00535"/>
    </source>
</evidence>
<keyword evidence="2" id="KW-0808">Transferase</keyword>
<accession>A0A1D8A7N1</accession>
<reference evidence="3" key="1">
    <citation type="journal article" date="2017" name="J. Biotechnol.">
        <title>Complete genome sequence of Novosphingobium resinovorum SA1, a versatile xenobiotic-degrading bacterium capable of utilizing sulfanilic acid.</title>
        <authorList>
            <person name="Hegedus B."/>
            <person name="Kos P.B."/>
            <person name="Balint B."/>
            <person name="Maroti G."/>
            <person name="Gan H.M."/>
            <person name="Perei K."/>
            <person name="Rakhely G."/>
        </authorList>
    </citation>
    <scope>NUCLEOTIDE SEQUENCE [LARGE SCALE GENOMIC DNA]</scope>
    <source>
        <strain evidence="3">SA1</strain>
    </source>
</reference>
<dbReference type="SUPFAM" id="SSF53448">
    <property type="entry name" value="Nucleotide-diphospho-sugar transferases"/>
    <property type="match status" value="1"/>
</dbReference>
<gene>
    <name evidence="2" type="ORF">BES08_16155</name>
</gene>
<dbReference type="PANTHER" id="PTHR43685">
    <property type="entry name" value="GLYCOSYLTRANSFERASE"/>
    <property type="match status" value="1"/>
</dbReference>
<dbReference type="InterPro" id="IPR050834">
    <property type="entry name" value="Glycosyltransf_2"/>
</dbReference>
<dbReference type="KEGG" id="nre:BES08_16155"/>
<organism evidence="2 3">
    <name type="scientific">Novosphingobium resinovorum</name>
    <dbReference type="NCBI Taxonomy" id="158500"/>
    <lineage>
        <taxon>Bacteria</taxon>
        <taxon>Pseudomonadati</taxon>
        <taxon>Pseudomonadota</taxon>
        <taxon>Alphaproteobacteria</taxon>
        <taxon>Sphingomonadales</taxon>
        <taxon>Sphingomonadaceae</taxon>
        <taxon>Novosphingobium</taxon>
    </lineage>
</organism>
<dbReference type="GO" id="GO:0016740">
    <property type="term" value="F:transferase activity"/>
    <property type="evidence" value="ECO:0007669"/>
    <property type="project" value="UniProtKB-KW"/>
</dbReference>
<name>A0A1D8A7N1_9SPHN</name>
<dbReference type="OrthoDB" id="8404680at2"/>
<evidence type="ECO:0000313" key="3">
    <source>
        <dbReference type="Proteomes" id="UP000094626"/>
    </source>
</evidence>
<evidence type="ECO:0000313" key="2">
    <source>
        <dbReference type="EMBL" id="AOR78115.1"/>
    </source>
</evidence>
<dbReference type="AlphaFoldDB" id="A0A1D8A7N1"/>
<dbReference type="InterPro" id="IPR029044">
    <property type="entry name" value="Nucleotide-diphossugar_trans"/>
</dbReference>
<dbReference type="InterPro" id="IPR001173">
    <property type="entry name" value="Glyco_trans_2-like"/>
</dbReference>
<feature type="domain" description="Glycosyltransferase 2-like" evidence="1">
    <location>
        <begin position="6"/>
        <end position="107"/>
    </location>
</feature>
<sequence length="288" mass="31652">MPSIHVVIATVGRAQVVRQTVDLLADQTRRADGVLVAAVDPEDVAGIDSARGRTQVLFSEKGLCRQRNRALDALENVADIIVFFDDDFVPAPNYLASVEALFVAHPELVGITGELRADGVRRGGFSVAEAKAILASPAAPPAAMRHRHELYGCNMSIRMSAARGMRFDENLPLYGWQEDIDFTSRLGRKGRQVSTGAVTGVHLGVSGGRTSGKRLGYSQVANVVYLQRKGTMRRDFGYRLMMQNLVSNACRSLWPEPLIDRRGRLLGNIIALLDCLRGRVDPRRILEM</sequence>
<protein>
    <submittedName>
        <fullName evidence="2">Glycosyl transferase family 2</fullName>
    </submittedName>
</protein>
<keyword evidence="3" id="KW-1185">Reference proteome</keyword>
<dbReference type="EMBL" id="CP017075">
    <property type="protein sequence ID" value="AOR78115.1"/>
    <property type="molecule type" value="Genomic_DNA"/>
</dbReference>
<dbReference type="CDD" id="cd00761">
    <property type="entry name" value="Glyco_tranf_GTA_type"/>
    <property type="match status" value="1"/>
</dbReference>
<proteinExistence type="predicted"/>
<dbReference type="Pfam" id="PF00535">
    <property type="entry name" value="Glycos_transf_2"/>
    <property type="match status" value="1"/>
</dbReference>